<evidence type="ECO:0000256" key="1">
    <source>
        <dbReference type="ARBA" id="ARBA00002486"/>
    </source>
</evidence>
<dbReference type="eggNOG" id="COG1940">
    <property type="taxonomic scope" value="Bacteria"/>
</dbReference>
<organism evidence="4 6">
    <name type="scientific">[Clostridium] leptum DSM 753</name>
    <dbReference type="NCBI Taxonomy" id="428125"/>
    <lineage>
        <taxon>Bacteria</taxon>
        <taxon>Bacillati</taxon>
        <taxon>Bacillota</taxon>
        <taxon>Clostridia</taxon>
        <taxon>Eubacteriales</taxon>
        <taxon>Oscillospiraceae</taxon>
        <taxon>Oscillospiraceae incertae sedis</taxon>
    </lineage>
</organism>
<dbReference type="GO" id="GO:0042732">
    <property type="term" value="P:D-xylose metabolic process"/>
    <property type="evidence" value="ECO:0007669"/>
    <property type="project" value="UniProtKB-KW"/>
</dbReference>
<dbReference type="InterPro" id="IPR000600">
    <property type="entry name" value="ROK"/>
</dbReference>
<dbReference type="EMBL" id="NOXF01000007">
    <property type="protein sequence ID" value="PEQ24172.1"/>
    <property type="molecule type" value="Genomic_DNA"/>
</dbReference>
<evidence type="ECO:0000313" key="6">
    <source>
        <dbReference type="Proteomes" id="UP000003490"/>
    </source>
</evidence>
<dbReference type="OrthoDB" id="9810372at2"/>
<dbReference type="Gene3D" id="3.30.420.40">
    <property type="match status" value="2"/>
</dbReference>
<dbReference type="Gene3D" id="1.10.10.10">
    <property type="entry name" value="Winged helix-like DNA-binding domain superfamily/Winged helix DNA-binding domain"/>
    <property type="match status" value="1"/>
</dbReference>
<evidence type="ECO:0000256" key="2">
    <source>
        <dbReference type="ARBA" id="ARBA00006479"/>
    </source>
</evidence>
<comment type="caution">
    <text evidence="4">The sequence shown here is derived from an EMBL/GenBank/DDBJ whole genome shotgun (WGS) entry which is preliminary data.</text>
</comment>
<gene>
    <name evidence="5" type="ORF">CH238_09805</name>
    <name evidence="4" type="ORF">CLOLEP_00674</name>
</gene>
<dbReference type="PANTHER" id="PTHR18964">
    <property type="entry name" value="ROK (REPRESSOR, ORF, KINASE) FAMILY"/>
    <property type="match status" value="1"/>
</dbReference>
<dbReference type="InterPro" id="IPR036390">
    <property type="entry name" value="WH_DNA-bd_sf"/>
</dbReference>
<comment type="function">
    <text evidence="1">Transcriptional repressor of xylose-utilizing enzymes.</text>
</comment>
<dbReference type="InterPro" id="IPR043129">
    <property type="entry name" value="ATPase_NBD"/>
</dbReference>
<name>A7VQ47_9FIRM</name>
<dbReference type="AlphaFoldDB" id="A7VQ47"/>
<dbReference type="SUPFAM" id="SSF53067">
    <property type="entry name" value="Actin-like ATPase domain"/>
    <property type="match status" value="1"/>
</dbReference>
<keyword evidence="3" id="KW-0859">Xylose metabolism</keyword>
<sequence>MPKVDKSIVGIHNKEAVINTIRDNSPIFRAEIARLTGLSIPTVMKITDEFKESGLIYESGKRTSEVGKPPKLLSFVPDAKYIIGVDVGTTHVGAVLMDLSAKILLREWAPTHDGHTFPQVLEQTIQCIQKILDASSEYAGKILGIGVGVPGLISVETGKIILSPAIGWHEGNFLAPLKERFRLPVVVDNVVRAMAMGELWFGAGRGLENFFCIGLGYGIGSSIVIGKQIYSGSTGTSGEFGHMTIDKSGPLCDCGCYGCLEAIASANAISKQARFAISNGANSMMFDIIHGNLNDINAKVVFDAAKAGDSLANTIVNQVTVYLGIAISNVINLLDPQLIILGGGVSQAGDFLLNPLLDEVSRHVLPVKEPHIVISSLGEDAVAIGAATFLLKEYVESGKVQ</sequence>
<reference evidence="4 6" key="2">
    <citation type="submission" date="2007-08" db="EMBL/GenBank/DDBJ databases">
        <authorList>
            <person name="Fulton L."/>
            <person name="Clifton S."/>
            <person name="Fulton B."/>
            <person name="Xu J."/>
            <person name="Minx P."/>
            <person name="Pepin K.H."/>
            <person name="Johnson M."/>
            <person name="Thiruvilangam P."/>
            <person name="Bhonagiri V."/>
            <person name="Nash W.E."/>
            <person name="Wang C."/>
            <person name="Mardis E.R."/>
            <person name="Wilson R.K."/>
        </authorList>
    </citation>
    <scope>NUCLEOTIDE SEQUENCE [LARGE SCALE GENOMIC DNA]</scope>
    <source>
        <strain evidence="4 6">DSM 753</strain>
    </source>
</reference>
<accession>A7VQ47</accession>
<dbReference type="PANTHER" id="PTHR18964:SF149">
    <property type="entry name" value="BIFUNCTIONAL UDP-N-ACETYLGLUCOSAMINE 2-EPIMERASE_N-ACETYLMANNOSAMINE KINASE"/>
    <property type="match status" value="1"/>
</dbReference>
<dbReference type="Proteomes" id="UP000003490">
    <property type="component" value="Unassembled WGS sequence"/>
</dbReference>
<dbReference type="Proteomes" id="UP000220611">
    <property type="component" value="Unassembled WGS sequence"/>
</dbReference>
<protein>
    <submittedName>
        <fullName evidence="4">ROK family protein</fullName>
    </submittedName>
    <submittedName>
        <fullName evidence="5">ROK family transcriptional regulator</fullName>
    </submittedName>
</protein>
<reference evidence="4 6" key="1">
    <citation type="submission" date="2007-08" db="EMBL/GenBank/DDBJ databases">
        <title>Draft genome sequence of Clostridium leptum (DSM 753).</title>
        <authorList>
            <person name="Sudarsanam P."/>
            <person name="Ley R."/>
            <person name="Guruge J."/>
            <person name="Turnbaugh P.J."/>
            <person name="Mahowald M."/>
            <person name="Liep D."/>
            <person name="Gordon J."/>
        </authorList>
    </citation>
    <scope>NUCLEOTIDE SEQUENCE [LARGE SCALE GENOMIC DNA]</scope>
    <source>
        <strain evidence="4 6">DSM 753</strain>
    </source>
</reference>
<dbReference type="EMBL" id="ABCB02000014">
    <property type="protein sequence ID" value="EDO62552.1"/>
    <property type="molecule type" value="Genomic_DNA"/>
</dbReference>
<proteinExistence type="inferred from homology"/>
<reference evidence="5 7" key="3">
    <citation type="submission" date="2017-07" db="EMBL/GenBank/DDBJ databases">
        <title>Prevalence of linear plasmids in Cutibacterium (Propionibacterium) acnes isolates obtained from prostatic tissue.</title>
        <authorList>
            <person name="Davidsson S."/>
            <person name="Carlsson J."/>
            <person name="Molling P."/>
            <person name="Andren O."/>
            <person name="Andersson S.-O."/>
            <person name="Brzuszkiewicz E."/>
            <person name="Poehlein A."/>
            <person name="Al-Zeer M."/>
            <person name="Brinkmann V."/>
            <person name="Scavenius C."/>
            <person name="Nazipi S."/>
            <person name="Soderquist B."/>
            <person name="Bruggemann H."/>
        </authorList>
    </citation>
    <scope>NUCLEOTIDE SEQUENCE [LARGE SCALE GENOMIC DNA]</scope>
    <source>
        <strain evidence="5 7">DSM 753</strain>
    </source>
</reference>
<dbReference type="InterPro" id="IPR036388">
    <property type="entry name" value="WH-like_DNA-bd_sf"/>
</dbReference>
<dbReference type="CDD" id="cd24076">
    <property type="entry name" value="ASKHA_ATPase_ROK_BsXylR-like"/>
    <property type="match status" value="1"/>
</dbReference>
<keyword evidence="7" id="KW-1185">Reference proteome</keyword>
<dbReference type="Pfam" id="PF13412">
    <property type="entry name" value="HTH_24"/>
    <property type="match status" value="1"/>
</dbReference>
<dbReference type="HOGENOM" id="CLU_036604_13_5_9"/>
<evidence type="ECO:0000313" key="4">
    <source>
        <dbReference type="EMBL" id="EDO62552.1"/>
    </source>
</evidence>
<evidence type="ECO:0000256" key="3">
    <source>
        <dbReference type="ARBA" id="ARBA00022629"/>
    </source>
</evidence>
<evidence type="ECO:0000313" key="7">
    <source>
        <dbReference type="Proteomes" id="UP000220611"/>
    </source>
</evidence>
<dbReference type="Pfam" id="PF00480">
    <property type="entry name" value="ROK"/>
    <property type="match status" value="1"/>
</dbReference>
<evidence type="ECO:0000313" key="5">
    <source>
        <dbReference type="EMBL" id="PEQ24172.1"/>
    </source>
</evidence>
<comment type="similarity">
    <text evidence="2">Belongs to the ROK (NagC/XylR) family.</text>
</comment>
<keyword evidence="3" id="KW-0119">Carbohydrate metabolism</keyword>
<dbReference type="SUPFAM" id="SSF46785">
    <property type="entry name" value="Winged helix' DNA-binding domain"/>
    <property type="match status" value="1"/>
</dbReference>